<evidence type="ECO:0000256" key="10">
    <source>
        <dbReference type="SAM" id="Phobius"/>
    </source>
</evidence>
<dbReference type="PANTHER" id="PTHR24249">
    <property type="entry name" value="HISTAMINE RECEPTOR-RELATED G-PROTEIN COUPLED RECEPTOR"/>
    <property type="match status" value="1"/>
</dbReference>
<comment type="similarity">
    <text evidence="9">Belongs to the G-protein coupled receptor 1 family.</text>
</comment>
<dbReference type="PANTHER" id="PTHR24249:SF372">
    <property type="entry name" value="G-PROTEIN COUPLED RECEPTORS FAMILY 1 PROFILE DOMAIN-CONTAINING PROTEIN"/>
    <property type="match status" value="1"/>
</dbReference>
<keyword evidence="3 9" id="KW-0812">Transmembrane</keyword>
<evidence type="ECO:0000256" key="6">
    <source>
        <dbReference type="ARBA" id="ARBA00023136"/>
    </source>
</evidence>
<evidence type="ECO:0000256" key="8">
    <source>
        <dbReference type="ARBA" id="ARBA00023224"/>
    </source>
</evidence>
<evidence type="ECO:0000256" key="1">
    <source>
        <dbReference type="ARBA" id="ARBA00004651"/>
    </source>
</evidence>
<feature type="transmembrane region" description="Helical" evidence="10">
    <location>
        <begin position="127"/>
        <end position="149"/>
    </location>
</feature>
<keyword evidence="6 10" id="KW-0472">Membrane</keyword>
<feature type="transmembrane region" description="Helical" evidence="10">
    <location>
        <begin position="6"/>
        <end position="31"/>
    </location>
</feature>
<dbReference type="InterPro" id="IPR000276">
    <property type="entry name" value="GPCR_Rhodpsn"/>
</dbReference>
<dbReference type="SUPFAM" id="SSF81321">
    <property type="entry name" value="Family A G protein-coupled receptor-like"/>
    <property type="match status" value="1"/>
</dbReference>
<feature type="domain" description="G-protein coupled receptors family 1 profile" evidence="11">
    <location>
        <begin position="22"/>
        <end position="195"/>
    </location>
</feature>
<dbReference type="Pfam" id="PF00001">
    <property type="entry name" value="7tm_1"/>
    <property type="match status" value="1"/>
</dbReference>
<evidence type="ECO:0000256" key="4">
    <source>
        <dbReference type="ARBA" id="ARBA00022989"/>
    </source>
</evidence>
<evidence type="ECO:0000313" key="12">
    <source>
        <dbReference type="EMBL" id="CAH3117224.1"/>
    </source>
</evidence>
<protein>
    <recommendedName>
        <fullName evidence="11">G-protein coupled receptors family 1 profile domain-containing protein</fullName>
    </recommendedName>
</protein>
<dbReference type="Gene3D" id="1.10.1220.70">
    <property type="match status" value="1"/>
</dbReference>
<comment type="subcellular location">
    <subcellularLocation>
        <location evidence="1">Cell membrane</location>
        <topology evidence="1">Multi-pass membrane protein</topology>
    </subcellularLocation>
</comment>
<comment type="caution">
    <text evidence="12">The sequence shown here is derived from an EMBL/GenBank/DDBJ whole genome shotgun (WGS) entry which is preliminary data.</text>
</comment>
<accession>A0ABN8NPH1</accession>
<dbReference type="InterPro" id="IPR017452">
    <property type="entry name" value="GPCR_Rhodpsn_7TM"/>
</dbReference>
<keyword evidence="5 9" id="KW-0297">G-protein coupled receptor</keyword>
<keyword evidence="2" id="KW-1003">Cell membrane</keyword>
<keyword evidence="7 9" id="KW-0675">Receptor</keyword>
<sequence length="195" mass="21863">FKTAFVVNALLNVPFCFNAILTKALGILSIWPSHTLRKAPTNLLLIGLALSDLGVGLIVQPFFIAFLLSFAETGAGTFTCLTSVAVSVFGSVLTSVSFGTVVSVSIERYIALRLHLRYEDVVKVKRARNFLITLWLIGGTLPFIWVWLTPKYRSHFFSTRILLWIGINFALTVVNINSSVNPFIYCYRMRQIRRA</sequence>
<proteinExistence type="inferred from homology"/>
<evidence type="ECO:0000256" key="5">
    <source>
        <dbReference type="ARBA" id="ARBA00023040"/>
    </source>
</evidence>
<dbReference type="InterPro" id="IPR050569">
    <property type="entry name" value="TAAR"/>
</dbReference>
<dbReference type="Gene3D" id="1.20.1070.10">
    <property type="entry name" value="Rhodopsin 7-helix transmembrane proteins"/>
    <property type="match status" value="1"/>
</dbReference>
<keyword evidence="4 10" id="KW-1133">Transmembrane helix</keyword>
<name>A0ABN8NPH1_9CNID</name>
<keyword evidence="8 9" id="KW-0807">Transducer</keyword>
<evidence type="ECO:0000256" key="3">
    <source>
        <dbReference type="ARBA" id="ARBA00022692"/>
    </source>
</evidence>
<gene>
    <name evidence="12" type="ORF">PLOB_00025649</name>
</gene>
<feature type="transmembrane region" description="Helical" evidence="10">
    <location>
        <begin position="161"/>
        <end position="187"/>
    </location>
</feature>
<organism evidence="12 13">
    <name type="scientific">Porites lobata</name>
    <dbReference type="NCBI Taxonomy" id="104759"/>
    <lineage>
        <taxon>Eukaryota</taxon>
        <taxon>Metazoa</taxon>
        <taxon>Cnidaria</taxon>
        <taxon>Anthozoa</taxon>
        <taxon>Hexacorallia</taxon>
        <taxon>Scleractinia</taxon>
        <taxon>Fungiina</taxon>
        <taxon>Poritidae</taxon>
        <taxon>Porites</taxon>
    </lineage>
</organism>
<reference evidence="12 13" key="1">
    <citation type="submission" date="2022-05" db="EMBL/GenBank/DDBJ databases">
        <authorList>
            <consortium name="Genoscope - CEA"/>
            <person name="William W."/>
        </authorList>
    </citation>
    <scope>NUCLEOTIDE SEQUENCE [LARGE SCALE GENOMIC DNA]</scope>
</reference>
<evidence type="ECO:0000256" key="7">
    <source>
        <dbReference type="ARBA" id="ARBA00023170"/>
    </source>
</evidence>
<feature type="transmembrane region" description="Helical" evidence="10">
    <location>
        <begin position="83"/>
        <end position="106"/>
    </location>
</feature>
<dbReference type="Proteomes" id="UP001159405">
    <property type="component" value="Unassembled WGS sequence"/>
</dbReference>
<feature type="non-terminal residue" evidence="12">
    <location>
        <position position="195"/>
    </location>
</feature>
<evidence type="ECO:0000313" key="13">
    <source>
        <dbReference type="Proteomes" id="UP001159405"/>
    </source>
</evidence>
<evidence type="ECO:0000259" key="11">
    <source>
        <dbReference type="PROSITE" id="PS50262"/>
    </source>
</evidence>
<evidence type="ECO:0000256" key="2">
    <source>
        <dbReference type="ARBA" id="ARBA00022475"/>
    </source>
</evidence>
<feature type="transmembrane region" description="Helical" evidence="10">
    <location>
        <begin position="43"/>
        <end position="71"/>
    </location>
</feature>
<dbReference type="PROSITE" id="PS00237">
    <property type="entry name" value="G_PROTEIN_RECEP_F1_1"/>
    <property type="match status" value="1"/>
</dbReference>
<feature type="non-terminal residue" evidence="12">
    <location>
        <position position="1"/>
    </location>
</feature>
<dbReference type="PROSITE" id="PS50262">
    <property type="entry name" value="G_PROTEIN_RECEP_F1_2"/>
    <property type="match status" value="1"/>
</dbReference>
<evidence type="ECO:0000256" key="9">
    <source>
        <dbReference type="RuleBase" id="RU000688"/>
    </source>
</evidence>
<dbReference type="PRINTS" id="PR00237">
    <property type="entry name" value="GPCRRHODOPSN"/>
</dbReference>
<dbReference type="EMBL" id="CALNXK010000030">
    <property type="protein sequence ID" value="CAH3117224.1"/>
    <property type="molecule type" value="Genomic_DNA"/>
</dbReference>
<keyword evidence="13" id="KW-1185">Reference proteome</keyword>